<dbReference type="InterPro" id="IPR005359">
    <property type="entry name" value="UPF0154"/>
</dbReference>
<evidence type="ECO:0000256" key="2">
    <source>
        <dbReference type="ARBA" id="ARBA00006694"/>
    </source>
</evidence>
<evidence type="ECO:0000313" key="8">
    <source>
        <dbReference type="Proteomes" id="UP000012042"/>
    </source>
</evidence>
<gene>
    <name evidence="7" type="ORF">LVISKB_1301</name>
</gene>
<evidence type="ECO:0000256" key="5">
    <source>
        <dbReference type="ARBA" id="ARBA00023136"/>
    </source>
</evidence>
<evidence type="ECO:0000256" key="4">
    <source>
        <dbReference type="ARBA" id="ARBA00022989"/>
    </source>
</evidence>
<evidence type="ECO:0000256" key="6">
    <source>
        <dbReference type="HAMAP-Rule" id="MF_00363"/>
    </source>
</evidence>
<evidence type="ECO:0000256" key="3">
    <source>
        <dbReference type="ARBA" id="ARBA00022692"/>
    </source>
</evidence>
<dbReference type="GO" id="GO:0005886">
    <property type="term" value="C:plasma membrane"/>
    <property type="evidence" value="ECO:0007669"/>
    <property type="project" value="UniProtKB-SubCell"/>
</dbReference>
<dbReference type="Pfam" id="PF03672">
    <property type="entry name" value="UPF0154"/>
    <property type="match status" value="1"/>
</dbReference>
<feature type="transmembrane region" description="Helical" evidence="6">
    <location>
        <begin position="12"/>
        <end position="34"/>
    </location>
</feature>
<keyword evidence="6" id="KW-1003">Cell membrane</keyword>
<protein>
    <recommendedName>
        <fullName evidence="6">UPF0154 protein LVISKB_1301</fullName>
    </recommendedName>
</protein>
<dbReference type="AlphaFoldDB" id="M5B0E2"/>
<proteinExistence type="inferred from homology"/>
<dbReference type="KEGG" id="lbk:LVISKB_1301"/>
<dbReference type="HOGENOM" id="CLU_180108_0_1_9"/>
<comment type="subcellular location">
    <subcellularLocation>
        <location evidence="6">Cell membrane</location>
        <topology evidence="6">Single-pass membrane protein</topology>
    </subcellularLocation>
    <subcellularLocation>
        <location evidence="1">Membrane</location>
        <topology evidence="1">Single-pass membrane protein</topology>
    </subcellularLocation>
</comment>
<reference evidence="7 8" key="1">
    <citation type="journal article" date="2013" name="PLoS ONE">
        <title>Genomic Analysis by Deep Sequencing of the Probiotic Lactobacillus brevis KB290 Harboring Nine Plasmids Reveals Genomic Stability.</title>
        <authorList>
            <person name="Fukao M."/>
            <person name="Oshima K."/>
            <person name="Morita H."/>
            <person name="Toh H."/>
            <person name="Suda W."/>
            <person name="Kim S.W."/>
            <person name="Suzuki S."/>
            <person name="Yakabe T."/>
            <person name="Hattori M."/>
            <person name="Yajima N."/>
        </authorList>
    </citation>
    <scope>NUCLEOTIDE SEQUENCE [LARGE SCALE GENOMIC DNA]</scope>
    <source>
        <strain evidence="7 8">KB290</strain>
    </source>
</reference>
<accession>M5B0E2</accession>
<comment type="similarity">
    <text evidence="2 6">Belongs to the UPF0154 family.</text>
</comment>
<evidence type="ECO:0000256" key="1">
    <source>
        <dbReference type="ARBA" id="ARBA00004167"/>
    </source>
</evidence>
<keyword evidence="5 6" id="KW-0472">Membrane</keyword>
<dbReference type="PROSITE" id="PS51257">
    <property type="entry name" value="PROKAR_LIPOPROTEIN"/>
    <property type="match status" value="1"/>
</dbReference>
<dbReference type="PATRIC" id="fig|1001583.3.peg.1287"/>
<keyword evidence="4 6" id="KW-1133">Transmembrane helix</keyword>
<dbReference type="EMBL" id="AP012167">
    <property type="protein sequence ID" value="BAN06936.1"/>
    <property type="molecule type" value="Genomic_DNA"/>
</dbReference>
<dbReference type="HAMAP" id="MF_00363">
    <property type="entry name" value="UPF0154"/>
    <property type="match status" value="1"/>
</dbReference>
<sequence length="83" mass="9530">MFLTKEGNKLATWIWILIVIVVGLACAAGGFYGARKYMENYLKDNPPINEDQLRAMMLQMGQKPSQRKLHQMMAAMQQNARKK</sequence>
<name>M5B0E2_LEVBR</name>
<organism evidence="7 8">
    <name type="scientific">Levilactobacillus brevis KB290</name>
    <dbReference type="NCBI Taxonomy" id="1001583"/>
    <lineage>
        <taxon>Bacteria</taxon>
        <taxon>Bacillati</taxon>
        <taxon>Bacillota</taxon>
        <taxon>Bacilli</taxon>
        <taxon>Lactobacillales</taxon>
        <taxon>Lactobacillaceae</taxon>
        <taxon>Levilactobacillus</taxon>
    </lineage>
</organism>
<evidence type="ECO:0000313" key="7">
    <source>
        <dbReference type="EMBL" id="BAN06936.1"/>
    </source>
</evidence>
<dbReference type="Proteomes" id="UP000012042">
    <property type="component" value="Chromosome"/>
</dbReference>
<keyword evidence="3 6" id="KW-0812">Transmembrane</keyword>